<proteinExistence type="inferred from homology"/>
<keyword evidence="4" id="KW-1185">Reference proteome</keyword>
<dbReference type="Gene3D" id="1.20.120.330">
    <property type="entry name" value="Nucleotidyltransferases domain 2"/>
    <property type="match status" value="1"/>
</dbReference>
<gene>
    <name evidence="3" type="ORF">THSYN_16635</name>
</gene>
<sequence>MTEDSVKLLAKAGRAIRAATRLPADADIDFGASRAYYAMFYCVQALPAEKGLHFSKHSGAIGAFGAHFAKTGELDPRYHRWFLDAFDKRQLGDYGFDCDPLS</sequence>
<dbReference type="InterPro" id="IPR007842">
    <property type="entry name" value="HEPN_dom"/>
</dbReference>
<name>A0A2K8UAG3_9GAMM</name>
<dbReference type="OrthoDB" id="37769at2"/>
<organism evidence="3 4">
    <name type="scientific">Candidatus Thiodictyon syntrophicum</name>
    <dbReference type="NCBI Taxonomy" id="1166950"/>
    <lineage>
        <taxon>Bacteria</taxon>
        <taxon>Pseudomonadati</taxon>
        <taxon>Pseudomonadota</taxon>
        <taxon>Gammaproteobacteria</taxon>
        <taxon>Chromatiales</taxon>
        <taxon>Chromatiaceae</taxon>
        <taxon>Thiodictyon</taxon>
    </lineage>
</organism>
<comment type="similarity">
    <text evidence="1">Belongs to the UPF0332 family.</text>
</comment>
<dbReference type="AlphaFoldDB" id="A0A2K8UAG3"/>
<evidence type="ECO:0000313" key="3">
    <source>
        <dbReference type="EMBL" id="AUB82409.1"/>
    </source>
</evidence>
<reference evidence="3 4" key="1">
    <citation type="submission" date="2017-03" db="EMBL/GenBank/DDBJ databases">
        <title>Complete genome sequence of Candidatus 'Thiodictyon syntrophicum' sp. nov. strain Cad16T, a photolithoautotroph purple sulfur bacterium isolated from an alpine meromictic lake.</title>
        <authorList>
            <person name="Luedin S.M."/>
            <person name="Pothier J.F."/>
            <person name="Danza F."/>
            <person name="Storelli N."/>
            <person name="Wittwer M."/>
            <person name="Tonolla M."/>
        </authorList>
    </citation>
    <scope>NUCLEOTIDE SEQUENCE [LARGE SCALE GENOMIC DNA]</scope>
    <source>
        <strain evidence="3 4">Cad16T</strain>
    </source>
</reference>
<dbReference type="Proteomes" id="UP000232638">
    <property type="component" value="Chromosome"/>
</dbReference>
<dbReference type="RefSeq" id="WP_100920141.1">
    <property type="nucleotide sequence ID" value="NZ_CP020370.1"/>
</dbReference>
<dbReference type="KEGG" id="tsy:THSYN_16635"/>
<dbReference type="PANTHER" id="PTHR36565:SF1">
    <property type="entry name" value="UPF0332 PROTEIN TM_1000"/>
    <property type="match status" value="1"/>
</dbReference>
<protein>
    <recommendedName>
        <fullName evidence="2">HEPN domain-containing protein</fullName>
    </recommendedName>
</protein>
<dbReference type="PANTHER" id="PTHR36565">
    <property type="entry name" value="UPF0332 PROTEIN TM_1000"/>
    <property type="match status" value="1"/>
</dbReference>
<accession>A0A2K8UAG3</accession>
<evidence type="ECO:0000313" key="4">
    <source>
        <dbReference type="Proteomes" id="UP000232638"/>
    </source>
</evidence>
<dbReference type="Pfam" id="PF05168">
    <property type="entry name" value="HEPN"/>
    <property type="match status" value="1"/>
</dbReference>
<feature type="domain" description="HEPN" evidence="2">
    <location>
        <begin position="7"/>
        <end position="86"/>
    </location>
</feature>
<evidence type="ECO:0000256" key="1">
    <source>
        <dbReference type="ARBA" id="ARBA00038248"/>
    </source>
</evidence>
<dbReference type="InterPro" id="IPR052226">
    <property type="entry name" value="UPF0332_toxin"/>
</dbReference>
<evidence type="ECO:0000259" key="2">
    <source>
        <dbReference type="Pfam" id="PF05168"/>
    </source>
</evidence>
<dbReference type="EMBL" id="CP020370">
    <property type="protein sequence ID" value="AUB82409.1"/>
    <property type="molecule type" value="Genomic_DNA"/>
</dbReference>